<evidence type="ECO:0000313" key="4">
    <source>
        <dbReference type="Proteomes" id="UP000051494"/>
    </source>
</evidence>
<reference evidence="3" key="3">
    <citation type="submission" date="2021-06" db="EMBL/GenBank/DDBJ databases">
        <title>Genomic Description and Analysis of Intracellular Bacteria, Candidatus Berkiella cookevillensis and Candidatus Berkiella aquae.</title>
        <authorList>
            <person name="Kidane D.T."/>
            <person name="Mehari Y.T."/>
            <person name="Rice F.C."/>
            <person name="Arivett B.A."/>
            <person name="Farone A.L."/>
            <person name="Berk S.G."/>
            <person name="Farone M.B."/>
        </authorList>
    </citation>
    <scope>NUCLEOTIDE SEQUENCE</scope>
    <source>
        <strain evidence="3">CC99</strain>
    </source>
</reference>
<gene>
    <name evidence="3" type="ORF">CC99x_007840</name>
    <name evidence="2" type="ORF">CC99x_02584</name>
</gene>
<dbReference type="EMBL" id="LKHV02000001">
    <property type="protein sequence ID" value="MCS5708814.1"/>
    <property type="molecule type" value="Genomic_DNA"/>
</dbReference>
<evidence type="ECO:0000313" key="2">
    <source>
        <dbReference type="EMBL" id="KRG17167.1"/>
    </source>
</evidence>
<dbReference type="RefSeq" id="WP_057625653.1">
    <property type="nucleotide sequence ID" value="NZ_LKHV02000001.1"/>
</dbReference>
<feature type="compositionally biased region" description="Basic and acidic residues" evidence="1">
    <location>
        <begin position="97"/>
        <end position="109"/>
    </location>
</feature>
<evidence type="ECO:0000256" key="1">
    <source>
        <dbReference type="SAM" id="MobiDB-lite"/>
    </source>
</evidence>
<organism evidence="2">
    <name type="scientific">Candidatus Berkiella cookevillensis</name>
    <dbReference type="NCBI Taxonomy" id="437022"/>
    <lineage>
        <taxon>Bacteria</taxon>
        <taxon>Pseudomonadati</taxon>
        <taxon>Pseudomonadota</taxon>
        <taxon>Gammaproteobacteria</taxon>
        <taxon>Candidatus Berkiellales</taxon>
        <taxon>Candidatus Berkiellaceae</taxon>
        <taxon>Candidatus Berkiella</taxon>
    </lineage>
</organism>
<comment type="caution">
    <text evidence="2">The sequence shown here is derived from an EMBL/GenBank/DDBJ whole genome shotgun (WGS) entry which is preliminary data.</text>
</comment>
<reference evidence="3" key="2">
    <citation type="journal article" date="2016" name="Genome Announc.">
        <title>Draft Genome Sequences of Two Novel Amoeba-Resistant Intranuclear Bacteria, 'Candidatus Berkiella cookevillensis' and 'Candidatus Berkiella aquae'.</title>
        <authorList>
            <person name="Mehari Y.T."/>
            <person name="Arivett B.A."/>
            <person name="Farone A.L."/>
            <person name="Gunderson J.H."/>
            <person name="Farone M.B."/>
        </authorList>
    </citation>
    <scope>NUCLEOTIDE SEQUENCE</scope>
    <source>
        <strain evidence="3">CC99</strain>
    </source>
</reference>
<protein>
    <submittedName>
        <fullName evidence="2">Uncharacterized protein</fullName>
    </submittedName>
</protein>
<dbReference type="Proteomes" id="UP000051494">
    <property type="component" value="Unassembled WGS sequence"/>
</dbReference>
<evidence type="ECO:0000313" key="3">
    <source>
        <dbReference type="EMBL" id="MCS5708814.1"/>
    </source>
</evidence>
<dbReference type="AlphaFoldDB" id="A0A0Q9Y8N0"/>
<feature type="region of interest" description="Disordered" evidence="1">
    <location>
        <begin position="82"/>
        <end position="130"/>
    </location>
</feature>
<dbReference type="EMBL" id="LKHV01000029">
    <property type="protein sequence ID" value="KRG17167.1"/>
    <property type="molecule type" value="Genomic_DNA"/>
</dbReference>
<name>A0A0Q9Y8N0_9GAMM</name>
<proteinExistence type="predicted"/>
<sequence>MSHEKKPGMIKIAIRDFSSTEIDRIAKSANCTVEDVKFILNIIESHFKKKKYVDISVISTHTAFSIDKAKFIINSINAVSKTPNEEPLQRSQTLIFEKAKAPDKKRNNDTENPGPMVTAKDQTKGPKGRI</sequence>
<keyword evidence="4" id="KW-1185">Reference proteome</keyword>
<accession>A0A0Q9Y8N0</accession>
<reference evidence="2" key="1">
    <citation type="submission" date="2015-09" db="EMBL/GenBank/DDBJ databases">
        <title>Draft Genome Sequences of Two Novel Amoeba-resistant Intranuclear Bacteria, Candidatus Berkiella cookevillensis and Candidatus Berkiella aquae.</title>
        <authorList>
            <person name="Mehari Y.T."/>
            <person name="Arivett B.A."/>
            <person name="Farone A.L."/>
            <person name="Gunderson J.H."/>
            <person name="Farone M.B."/>
        </authorList>
    </citation>
    <scope>NUCLEOTIDE SEQUENCE [LARGE SCALE GENOMIC DNA]</scope>
    <source>
        <strain evidence="2">CC99</strain>
    </source>
</reference>